<name>A0A2U3EI67_PURLI</name>
<evidence type="ECO:0000256" key="8">
    <source>
        <dbReference type="ARBA" id="ARBA00022801"/>
    </source>
</evidence>
<dbReference type="CDD" id="cd00009">
    <property type="entry name" value="AAA"/>
    <property type="match status" value="1"/>
</dbReference>
<keyword evidence="11" id="KW-0539">Nucleus</keyword>
<dbReference type="Gene3D" id="1.20.272.10">
    <property type="match status" value="1"/>
</dbReference>
<dbReference type="InterPro" id="IPR011333">
    <property type="entry name" value="SKP1/BTB/POZ_sf"/>
</dbReference>
<dbReference type="FunFam" id="1.10.8.60:FF:000028">
    <property type="entry name" value="Replication factor C subunit 5"/>
    <property type="match status" value="1"/>
</dbReference>
<dbReference type="GO" id="GO:0003677">
    <property type="term" value="F:DNA binding"/>
    <property type="evidence" value="ECO:0007669"/>
    <property type="project" value="InterPro"/>
</dbReference>
<keyword evidence="7" id="KW-0547">Nucleotide-binding</keyword>
<keyword evidence="8" id="KW-0378">Hydrolase</keyword>
<dbReference type="GO" id="GO:0004185">
    <property type="term" value="F:serine-type carboxypeptidase activity"/>
    <property type="evidence" value="ECO:0007669"/>
    <property type="project" value="InterPro"/>
</dbReference>
<dbReference type="GO" id="GO:0006271">
    <property type="term" value="P:DNA strand elongation involved in DNA replication"/>
    <property type="evidence" value="ECO:0007669"/>
    <property type="project" value="UniProtKB-ARBA"/>
</dbReference>
<evidence type="ECO:0000313" key="16">
    <source>
        <dbReference type="EMBL" id="PWI74130.1"/>
    </source>
</evidence>
<gene>
    <name evidence="16" type="ORF">PCL_09406</name>
</gene>
<dbReference type="SUPFAM" id="SSF54695">
    <property type="entry name" value="POZ domain"/>
    <property type="match status" value="1"/>
</dbReference>
<feature type="region of interest" description="Disordered" evidence="13">
    <location>
        <begin position="1092"/>
        <end position="1153"/>
    </location>
</feature>
<sequence>MRLFVSALLLGGIASSSVVPLQGPRPLVGRGLSPQLNVATSLLDQKWDAVINGADVLESDLLQGIPRWLGGDLTSYALRTRSVDPGSLKVDTVKQYSGYLDNRISDKHLFYWFFESRNDPAKDPVILWLNGGPGCSSMIGLFTEMGPAFIPNKDLIPVRNANSWTNNASIMFLDQPVNVGYSYSSQSVNTTAVAAKDVYALLTLFFHKYLQYSKLPFHLAGESYAGHYIPSIAQEILDSKNPLINLKSIMIGNGLTEPLTQYQYYRPMACGDGGYPAVVNETSCQAMDAIWPGCEKLIQQCYQDGSSTSACVNATSTCNGLLDIYASSGRDIYDVRNPNGAGQNSYGLEFLNSDKVKKALGVEVSSFQACNMTVYESFIKAGDWMRPSSFPVVQALTKISVLVFAGDADFIGNWLGNRAWTNALWWPGKGEFNKAESKPVRVAGTNDSYGEIKAAQNFAFMRIFKAGHTVASYQPVGALDMMVRWVRGEWARISAVLKTVACLPAGGRWSSEVEAAWRRRRPDLELAEKGGALLIGNARARATNHATRFHLELHPIFNPPRSSLQLLPVPSCPANLHTTQSQPSLASRRPPDPKPVTMSDFEDEMDVDPAPSKDVTFSAEATKGKRSAANLPVEAEDSLPWVEKYRPVSLDDVSGHQDILATINKFVESNRLPHLLLYGPPGTGKTSTILALARRIYGASNMRQMVLELNASDDRGIDVVREQIKTFASTKQIFSMGSGGAGAANKGGGGSGSIAGFKLIILDEADAMTNTAQMALRRIMEKYTVNTRFCIIANYSHKLSPALLSRCTRFRFSPLKEGDIRVLVEKVVEEENVQIGAEAVDALVRLSKGDMRRALNVLQACHASSTPLRPKGAPKVPESEIQREMITTETIYNCIAAPPPDAIKEIVTTLLNTSDVTSCLNTVNALKATRGLALADIITALSEELSKLEVSPEVMISWLDGLADIEHRVAGGGSETVQTGAVVGVNMDHIVYKVLGDGSNPSISHAPPLLNENTGLHIKHRALELNKGDTQQGPCGITLPDVAPTKYIVVAASETLGSAYYGKNYPATLNKGIASRSQEALVQRIWSARFRPSNLQQGPPPHPPSILQVNGPPAPPKLRPARSDLTGSRAPRHHWSAPALPRSEPRPFAIPPSLGARAHAIPTIDSSANDRRTVYLPSNTAHSVVPGLLDPRSNVHCATRAAQTNPASRDRVSRPRSPDDGAPGQGHADAGDLLTPAGSGEQTEKTISKIPDILPRERVFPIQIGSELFKLSGASISSDAPSYFSQYFLCQIKSAEEHGEDVGVALRTLYIDRDPATFADIALHLQGYHVTPRDGTHFVRLFADAQFYSLPRLISQLYDESIFTSIGHREFQIPRGLLLASPNSPNYFSLGFAAFFSHPDKVFPGLDREGLIRPPAILPPSVPNRSPEIFAELLLLLQGYPLEIRGETHRQQLLRDARYFHFKGLEQQLIPHRVTYNPLRQREEIVLRLENVQKSGIGVVRDSTETGGDGASSAAAAGTTADSGGRMMPLWVNYMRPLVDSTAYELVLEIGGDETRLHVPPPGSGESPRAEFFRDTRARVAKLFEVVATKLNLPPTTQPLGLLMGAGGASSQPATPGNTPLSEDLVRVAFEPEAAITLDGEAYDAYDAAAAAAATGGEGSNGSSGVDVHPRKRRRRADGNEAEAWTVRTGQWRLRVQPAQGGKNGGLECVLVAVKLDAVSSERARNATRGFLGS</sequence>
<feature type="region of interest" description="Disordered" evidence="13">
    <location>
        <begin position="568"/>
        <end position="629"/>
    </location>
</feature>
<dbReference type="Proteomes" id="UP000245956">
    <property type="component" value="Unassembled WGS sequence"/>
</dbReference>
<evidence type="ECO:0000313" key="17">
    <source>
        <dbReference type="Proteomes" id="UP000245956"/>
    </source>
</evidence>
<evidence type="ECO:0000256" key="13">
    <source>
        <dbReference type="SAM" id="MobiDB-lite"/>
    </source>
</evidence>
<dbReference type="SUPFAM" id="SSF53474">
    <property type="entry name" value="alpha/beta-Hydrolases"/>
    <property type="match status" value="1"/>
</dbReference>
<protein>
    <recommendedName>
        <fullName evidence="12">Replication factor C subunit 3</fullName>
    </recommendedName>
</protein>
<evidence type="ECO:0000256" key="10">
    <source>
        <dbReference type="ARBA" id="ARBA00023180"/>
    </source>
</evidence>
<keyword evidence="14" id="KW-0732">Signal</keyword>
<dbReference type="Pfam" id="PF00004">
    <property type="entry name" value="AAA"/>
    <property type="match status" value="1"/>
</dbReference>
<dbReference type="PANTHER" id="PTHR31758:SF2">
    <property type="entry name" value="BTB_POZ DOMAIN-CONTAINING PROTEIN YLR108C"/>
    <property type="match status" value="1"/>
</dbReference>
<dbReference type="SUPFAM" id="SSF52540">
    <property type="entry name" value="P-loop containing nucleoside triphosphate hydrolases"/>
    <property type="match status" value="1"/>
</dbReference>
<evidence type="ECO:0000256" key="12">
    <source>
        <dbReference type="ARBA" id="ARBA00070184"/>
    </source>
</evidence>
<evidence type="ECO:0000256" key="1">
    <source>
        <dbReference type="ARBA" id="ARBA00004123"/>
    </source>
</evidence>
<evidence type="ECO:0000256" key="4">
    <source>
        <dbReference type="ARBA" id="ARBA00022645"/>
    </source>
</evidence>
<dbReference type="FunFam" id="1.20.272.10:FF:000004">
    <property type="entry name" value="Replication factor C subunit 5"/>
    <property type="match status" value="1"/>
</dbReference>
<dbReference type="Gene3D" id="1.10.8.60">
    <property type="match status" value="1"/>
</dbReference>
<dbReference type="Gene3D" id="3.30.710.10">
    <property type="entry name" value="Potassium Channel Kv1.1, Chain A"/>
    <property type="match status" value="2"/>
</dbReference>
<dbReference type="PROSITE" id="PS00131">
    <property type="entry name" value="CARBOXYPEPT_SER_SER"/>
    <property type="match status" value="1"/>
</dbReference>
<reference evidence="16 17" key="1">
    <citation type="journal article" date="2016" name="Front. Microbiol.">
        <title>Genome and transcriptome sequences reveal the specific parasitism of the nematophagous Purpureocillium lilacinum 36-1.</title>
        <authorList>
            <person name="Xie J."/>
            <person name="Li S."/>
            <person name="Mo C."/>
            <person name="Xiao X."/>
            <person name="Peng D."/>
            <person name="Wang G."/>
            <person name="Xiao Y."/>
        </authorList>
    </citation>
    <scope>NUCLEOTIDE SEQUENCE [LARGE SCALE GENOMIC DNA]</scope>
    <source>
        <strain evidence="16 17">36-1</strain>
    </source>
</reference>
<feature type="compositionally biased region" description="Polar residues" evidence="13">
    <location>
        <begin position="576"/>
        <end position="585"/>
    </location>
</feature>
<dbReference type="GO" id="GO:0005524">
    <property type="term" value="F:ATP binding"/>
    <property type="evidence" value="ECO:0007669"/>
    <property type="project" value="UniProtKB-KW"/>
</dbReference>
<dbReference type="GO" id="GO:0031391">
    <property type="term" value="C:Elg1 RFC-like complex"/>
    <property type="evidence" value="ECO:0007669"/>
    <property type="project" value="UniProtKB-ARBA"/>
</dbReference>
<evidence type="ECO:0000259" key="15">
    <source>
        <dbReference type="SMART" id="SM00382"/>
    </source>
</evidence>
<dbReference type="InterPro" id="IPR029058">
    <property type="entry name" value="AB_hydrolase_fold"/>
</dbReference>
<dbReference type="GO" id="GO:0016887">
    <property type="term" value="F:ATP hydrolysis activity"/>
    <property type="evidence" value="ECO:0007669"/>
    <property type="project" value="InterPro"/>
</dbReference>
<dbReference type="InterPro" id="IPR013748">
    <property type="entry name" value="Rep_factorC_C"/>
</dbReference>
<evidence type="ECO:0000256" key="6">
    <source>
        <dbReference type="ARBA" id="ARBA00022705"/>
    </source>
</evidence>
<organism evidence="16 17">
    <name type="scientific">Purpureocillium lilacinum</name>
    <name type="common">Paecilomyces lilacinus</name>
    <dbReference type="NCBI Taxonomy" id="33203"/>
    <lineage>
        <taxon>Eukaryota</taxon>
        <taxon>Fungi</taxon>
        <taxon>Dikarya</taxon>
        <taxon>Ascomycota</taxon>
        <taxon>Pezizomycotina</taxon>
        <taxon>Sordariomycetes</taxon>
        <taxon>Hypocreomycetidae</taxon>
        <taxon>Hypocreales</taxon>
        <taxon>Ophiocordycipitaceae</taxon>
        <taxon>Purpureocillium</taxon>
    </lineage>
</organism>
<dbReference type="SUPFAM" id="SSF48019">
    <property type="entry name" value="post-AAA+ oligomerization domain-like"/>
    <property type="match status" value="1"/>
</dbReference>
<feature type="domain" description="AAA+ ATPase" evidence="15">
    <location>
        <begin position="671"/>
        <end position="818"/>
    </location>
</feature>
<dbReference type="Gene3D" id="3.40.50.300">
    <property type="entry name" value="P-loop containing nucleotide triphosphate hydrolases"/>
    <property type="match status" value="1"/>
</dbReference>
<keyword evidence="9" id="KW-0067">ATP-binding</keyword>
<feature type="region of interest" description="Disordered" evidence="13">
    <location>
        <begin position="1501"/>
        <end position="1521"/>
    </location>
</feature>
<proteinExistence type="inferred from homology"/>
<dbReference type="Gene3D" id="3.40.50.1820">
    <property type="entry name" value="alpha/beta hydrolase"/>
    <property type="match status" value="1"/>
</dbReference>
<dbReference type="Gene3D" id="1.10.287.410">
    <property type="match status" value="1"/>
</dbReference>
<dbReference type="InterPro" id="IPR027417">
    <property type="entry name" value="P-loop_NTPase"/>
</dbReference>
<dbReference type="InterPro" id="IPR003959">
    <property type="entry name" value="ATPase_AAA_core"/>
</dbReference>
<comment type="caution">
    <text evidence="16">The sequence shown here is derived from an EMBL/GenBank/DDBJ whole genome shotgun (WGS) entry which is preliminary data.</text>
</comment>
<evidence type="ECO:0000256" key="14">
    <source>
        <dbReference type="SAM" id="SignalP"/>
    </source>
</evidence>
<dbReference type="EMBL" id="LCWV01000004">
    <property type="protein sequence ID" value="PWI74130.1"/>
    <property type="molecule type" value="Genomic_DNA"/>
</dbReference>
<feature type="region of interest" description="Disordered" evidence="13">
    <location>
        <begin position="1654"/>
        <end position="1683"/>
    </location>
</feature>
<feature type="chain" id="PRO_5015539827" description="Replication factor C subunit 3" evidence="14">
    <location>
        <begin position="16"/>
        <end position="1734"/>
    </location>
</feature>
<evidence type="ECO:0000256" key="5">
    <source>
        <dbReference type="ARBA" id="ARBA00022670"/>
    </source>
</evidence>
<comment type="subcellular location">
    <subcellularLocation>
        <location evidence="1">Nucleus</location>
    </subcellularLocation>
</comment>
<comment type="similarity">
    <text evidence="2">Belongs to the activator 1 small subunits family.</text>
</comment>
<dbReference type="PRINTS" id="PR00724">
    <property type="entry name" value="CRBOXYPTASEC"/>
</dbReference>
<evidence type="ECO:0000256" key="2">
    <source>
        <dbReference type="ARBA" id="ARBA00005378"/>
    </source>
</evidence>
<keyword evidence="4" id="KW-0121">Carboxypeptidase</keyword>
<evidence type="ECO:0000256" key="3">
    <source>
        <dbReference type="ARBA" id="ARBA00009431"/>
    </source>
</evidence>
<feature type="compositionally biased region" description="Basic and acidic residues" evidence="13">
    <location>
        <begin position="1208"/>
        <end position="1219"/>
    </location>
</feature>
<dbReference type="InterPro" id="IPR001563">
    <property type="entry name" value="Peptidase_S10"/>
</dbReference>
<evidence type="ECO:0000256" key="9">
    <source>
        <dbReference type="ARBA" id="ARBA00022840"/>
    </source>
</evidence>
<accession>A0A2U3EI67</accession>
<dbReference type="InterPro" id="IPR018202">
    <property type="entry name" value="Ser_caboxypep_ser_AS"/>
</dbReference>
<keyword evidence="6" id="KW-0235">DNA replication</keyword>
<dbReference type="PANTHER" id="PTHR31758">
    <property type="entry name" value="BTB/POZ DOMAIN-CONTAINING PROTEIN YLR108C"/>
    <property type="match status" value="1"/>
</dbReference>
<dbReference type="GO" id="GO:0005634">
    <property type="term" value="C:nucleus"/>
    <property type="evidence" value="ECO:0007669"/>
    <property type="project" value="UniProtKB-SubCell"/>
</dbReference>
<dbReference type="SMART" id="SM00382">
    <property type="entry name" value="AAA"/>
    <property type="match status" value="1"/>
</dbReference>
<keyword evidence="10" id="KW-0325">Glycoprotein</keyword>
<dbReference type="InterPro" id="IPR003593">
    <property type="entry name" value="AAA+_ATPase"/>
</dbReference>
<dbReference type="FunFam" id="3.40.50.300:FF:000129">
    <property type="entry name" value="Replication factor C subunit 5"/>
    <property type="match status" value="1"/>
</dbReference>
<evidence type="ECO:0000256" key="11">
    <source>
        <dbReference type="ARBA" id="ARBA00023242"/>
    </source>
</evidence>
<evidence type="ECO:0000256" key="7">
    <source>
        <dbReference type="ARBA" id="ARBA00022741"/>
    </source>
</evidence>
<dbReference type="Pfam" id="PF08542">
    <property type="entry name" value="Rep_fac_C"/>
    <property type="match status" value="1"/>
</dbReference>
<dbReference type="Pfam" id="PF00450">
    <property type="entry name" value="Peptidase_S10"/>
    <property type="match status" value="1"/>
</dbReference>
<feature type="compositionally biased region" description="Low complexity" evidence="13">
    <location>
        <begin position="1511"/>
        <end position="1521"/>
    </location>
</feature>
<keyword evidence="5" id="KW-0645">Protease</keyword>
<feature type="signal peptide" evidence="14">
    <location>
        <begin position="1"/>
        <end position="15"/>
    </location>
</feature>
<feature type="region of interest" description="Disordered" evidence="13">
    <location>
        <begin position="1199"/>
        <end position="1250"/>
    </location>
</feature>
<comment type="similarity">
    <text evidence="3">Belongs to the peptidase S10 family.</text>
</comment>
<dbReference type="GO" id="GO:0006508">
    <property type="term" value="P:proteolysis"/>
    <property type="evidence" value="ECO:0007669"/>
    <property type="project" value="UniProtKB-KW"/>
</dbReference>
<dbReference type="InterPro" id="IPR008921">
    <property type="entry name" value="DNA_pol3_clamp-load_cplx_C"/>
</dbReference>